<dbReference type="PANTHER" id="PTHR13309:SF0">
    <property type="entry name" value="FMR1-INTERACTING PROTEIN NUFIP1"/>
    <property type="match status" value="1"/>
</dbReference>
<reference evidence="3 5" key="1">
    <citation type="submission" date="2024-01" db="EMBL/GenBank/DDBJ databases">
        <title>A draft genome for the cacao thread blight pathogen Marasmiellus scandens.</title>
        <authorList>
            <person name="Baruah I.K."/>
            <person name="Leung J."/>
            <person name="Bukari Y."/>
            <person name="Amoako-Attah I."/>
            <person name="Meinhardt L.W."/>
            <person name="Bailey B.A."/>
            <person name="Cohen S.P."/>
        </authorList>
    </citation>
    <scope>NUCLEOTIDE SEQUENCE [LARGE SCALE GENOMIC DNA]</scope>
    <source>
        <strain evidence="3 5">GH-19</strain>
    </source>
</reference>
<feature type="compositionally biased region" description="Polar residues" evidence="1">
    <location>
        <begin position="10"/>
        <end position="23"/>
    </location>
</feature>
<evidence type="ECO:0000256" key="1">
    <source>
        <dbReference type="SAM" id="MobiDB-lite"/>
    </source>
</evidence>
<dbReference type="InterPro" id="IPR019496">
    <property type="entry name" value="NUFIP1_cons_dom"/>
</dbReference>
<feature type="region of interest" description="Disordered" evidence="1">
    <location>
        <begin position="1"/>
        <end position="23"/>
    </location>
</feature>
<evidence type="ECO:0000259" key="2">
    <source>
        <dbReference type="Pfam" id="PF10453"/>
    </source>
</evidence>
<comment type="caution">
    <text evidence="3">The sequence shown here is derived from an EMBL/GenBank/DDBJ whole genome shotgun (WGS) entry which is preliminary data.</text>
</comment>
<dbReference type="InterPro" id="IPR039136">
    <property type="entry name" value="NUFIP1-like"/>
</dbReference>
<organism evidence="3 5">
    <name type="scientific">Marasmiellus scandens</name>
    <dbReference type="NCBI Taxonomy" id="2682957"/>
    <lineage>
        <taxon>Eukaryota</taxon>
        <taxon>Fungi</taxon>
        <taxon>Dikarya</taxon>
        <taxon>Basidiomycota</taxon>
        <taxon>Agaricomycotina</taxon>
        <taxon>Agaricomycetes</taxon>
        <taxon>Agaricomycetidae</taxon>
        <taxon>Agaricales</taxon>
        <taxon>Marasmiineae</taxon>
        <taxon>Omphalotaceae</taxon>
        <taxon>Marasmiellus</taxon>
    </lineage>
</organism>
<sequence length="405" mass="44902">MSLPPRPNFIPQNGYPSSSQVPSTGFALQSTLNNPYAQTYSSHYAQAYMQNYASQPFATPEGYTYSSTYGSATPLQSQPNDNAPKDRFSFQAANSTWYQPGNNRCTYKNCTFTGSAKSLEIHRMDRHLIYPPGWEKRNKARDWDADPSLKGKPIPIQGTKIVLDTPDAVDAWVAERKKRWPTANRVEDKKRKLEEATARGQLTAEELGLFSKKRRLEGPDNTRGRGNRGRGRGRGRVNVRGGLNAGYRGNMVKDGQMDNGNGSRVPQERKPLPVNSSDSKSSDESDDDGEPEVASSKINTIQPLETDDPKPTTSQSLKPPNNRQTPIRQPKGPPPNPFAPKASLLRSLLLPEIRMTVSNLSQAIRFIVDNDFLRDVEIRPGESNEKLIEVIGSESNGGANDQLSQ</sequence>
<keyword evidence="5" id="KW-1185">Reference proteome</keyword>
<dbReference type="PANTHER" id="PTHR13309">
    <property type="entry name" value="NUCLEAR FRAGILE X MENTAL RETARDATION PROTEIN INTERACTING PROTEIN 1"/>
    <property type="match status" value="1"/>
</dbReference>
<dbReference type="Pfam" id="PF10453">
    <property type="entry name" value="NUFIP1"/>
    <property type="match status" value="1"/>
</dbReference>
<protein>
    <recommendedName>
        <fullName evidence="2">FMR1-interacting protein 1 conserved domain-containing protein</fullName>
    </recommendedName>
</protein>
<dbReference type="EMBL" id="JBANRG010000006">
    <property type="protein sequence ID" value="KAK7465640.1"/>
    <property type="molecule type" value="Genomic_DNA"/>
</dbReference>
<evidence type="ECO:0000313" key="4">
    <source>
        <dbReference type="EMBL" id="KAK7465640.1"/>
    </source>
</evidence>
<feature type="region of interest" description="Disordered" evidence="1">
    <location>
        <begin position="204"/>
        <end position="340"/>
    </location>
</feature>
<feature type="compositionally biased region" description="Polar residues" evidence="1">
    <location>
        <begin position="311"/>
        <end position="327"/>
    </location>
</feature>
<name>A0ABR1JLI3_9AGAR</name>
<dbReference type="EMBL" id="JBANRG010000009">
    <property type="protein sequence ID" value="KAK7463672.1"/>
    <property type="molecule type" value="Genomic_DNA"/>
</dbReference>
<proteinExistence type="predicted"/>
<feature type="compositionally biased region" description="Basic residues" evidence="1">
    <location>
        <begin position="225"/>
        <end position="237"/>
    </location>
</feature>
<dbReference type="Proteomes" id="UP001498398">
    <property type="component" value="Unassembled WGS sequence"/>
</dbReference>
<evidence type="ECO:0000313" key="5">
    <source>
        <dbReference type="Proteomes" id="UP001498398"/>
    </source>
</evidence>
<evidence type="ECO:0000313" key="3">
    <source>
        <dbReference type="EMBL" id="KAK7463672.1"/>
    </source>
</evidence>
<accession>A0ABR1JLI3</accession>
<feature type="domain" description="FMR1-interacting protein 1 conserved" evidence="2">
    <location>
        <begin position="150"/>
        <end position="201"/>
    </location>
</feature>
<gene>
    <name evidence="4" type="ORF">VKT23_005613</name>
    <name evidence="3" type="ORF">VKT23_007016</name>
</gene>